<reference evidence="3" key="1">
    <citation type="journal article" date="2019" name="Int. J. Syst. Evol. Microbiol.">
        <title>The Global Catalogue of Microorganisms (GCM) 10K type strain sequencing project: providing services to taxonomists for standard genome sequencing and annotation.</title>
        <authorList>
            <consortium name="The Broad Institute Genomics Platform"/>
            <consortium name="The Broad Institute Genome Sequencing Center for Infectious Disease"/>
            <person name="Wu L."/>
            <person name="Ma J."/>
        </authorList>
    </citation>
    <scope>NUCLEOTIDE SEQUENCE [LARGE SCALE GENOMIC DNA]</scope>
    <source>
        <strain evidence="3">CCUG 73951</strain>
    </source>
</reference>
<accession>A0ABW2K8Y6</accession>
<dbReference type="EMBL" id="JBHTBY010000017">
    <property type="protein sequence ID" value="MFC7322501.1"/>
    <property type="molecule type" value="Genomic_DNA"/>
</dbReference>
<dbReference type="InterPro" id="IPR005835">
    <property type="entry name" value="NTP_transferase_dom"/>
</dbReference>
<dbReference type="InterPro" id="IPR029044">
    <property type="entry name" value="Nucleotide-diphossugar_trans"/>
</dbReference>
<evidence type="ECO:0000259" key="1">
    <source>
        <dbReference type="Pfam" id="PF00483"/>
    </source>
</evidence>
<dbReference type="RefSeq" id="WP_289214881.1">
    <property type="nucleotide sequence ID" value="NZ_JAPVRC010000002.1"/>
</dbReference>
<dbReference type="PANTHER" id="PTHR42883">
    <property type="entry name" value="GLUCOSE-1-PHOSPHATE THYMIDYLTRANSFERASE"/>
    <property type="match status" value="1"/>
</dbReference>
<dbReference type="Gene3D" id="3.90.550.10">
    <property type="entry name" value="Spore Coat Polysaccharide Biosynthesis Protein SpsA, Chain A"/>
    <property type="match status" value="1"/>
</dbReference>
<evidence type="ECO:0000313" key="3">
    <source>
        <dbReference type="Proteomes" id="UP001596494"/>
    </source>
</evidence>
<dbReference type="CDD" id="cd04189">
    <property type="entry name" value="G1P_TT_long"/>
    <property type="match status" value="1"/>
</dbReference>
<name>A0ABW2K8Y6_9BACI</name>
<dbReference type="SUPFAM" id="SSF53448">
    <property type="entry name" value="Nucleotide-diphospho-sugar transferases"/>
    <property type="match status" value="1"/>
</dbReference>
<feature type="domain" description="Nucleotidyl transferase" evidence="1">
    <location>
        <begin position="2"/>
        <end position="235"/>
    </location>
</feature>
<evidence type="ECO:0000313" key="2">
    <source>
        <dbReference type="EMBL" id="MFC7322501.1"/>
    </source>
</evidence>
<sequence length="349" mass="39163">MKGLILAAGRGTRLRPLSYTKPKPLLPVANQPVIQYGINHLYNLGIREVGLVIQPGQTDMFNEYLQLENKEDLVLHYIYQHEQKGIAHAVGQAEEFIGQDSFVLLLGDNLFDEPLFPLKEAFNTNDIHATVMVTKVKKPKDYGIAEIKEKKIINIEEKPAKPKSNLAVCGAYIFDVHIFKAIHSITPSARGEYEISDAIQWLIDHNFSINYVKASKPTFDVGTMERWLEANQWILKKYALPVDNDQVENSVIIPPVKIGGNCIITNSVIGPYVSIEPNTTIEECTIKNSIILKNSHLKNIPYDITESIFGENTKLIGKDSKNLSLHGLFSDDSSLIFSDADETKKESNE</sequence>
<gene>
    <name evidence="2" type="ORF">ACFQMN_16685</name>
</gene>
<comment type="caution">
    <text evidence="2">The sequence shown here is derived from an EMBL/GenBank/DDBJ whole genome shotgun (WGS) entry which is preliminary data.</text>
</comment>
<keyword evidence="3" id="KW-1185">Reference proteome</keyword>
<protein>
    <submittedName>
        <fullName evidence="2">Sugar phosphate nucleotidyltransferase</fullName>
    </submittedName>
</protein>
<dbReference type="InterPro" id="IPR005908">
    <property type="entry name" value="G1P_thy_trans_l"/>
</dbReference>
<dbReference type="Pfam" id="PF00483">
    <property type="entry name" value="NTP_transferase"/>
    <property type="match status" value="1"/>
</dbReference>
<dbReference type="Proteomes" id="UP001596494">
    <property type="component" value="Unassembled WGS sequence"/>
</dbReference>
<dbReference type="Gene3D" id="2.160.10.10">
    <property type="entry name" value="Hexapeptide repeat proteins"/>
    <property type="match status" value="1"/>
</dbReference>
<organism evidence="2 3">
    <name type="scientific">Halobacillus campisalis</name>
    <dbReference type="NCBI Taxonomy" id="435909"/>
    <lineage>
        <taxon>Bacteria</taxon>
        <taxon>Bacillati</taxon>
        <taxon>Bacillota</taxon>
        <taxon>Bacilli</taxon>
        <taxon>Bacillales</taxon>
        <taxon>Bacillaceae</taxon>
        <taxon>Halobacillus</taxon>
    </lineage>
</organism>
<dbReference type="PANTHER" id="PTHR42883:SF2">
    <property type="entry name" value="THYMIDYLYLTRANSFERASE"/>
    <property type="match status" value="1"/>
</dbReference>
<proteinExistence type="predicted"/>